<dbReference type="Proteomes" id="UP000191144">
    <property type="component" value="Chromosome A"/>
</dbReference>
<proteinExistence type="predicted"/>
<name>A0A1G4IPN4_9SACH</name>
<dbReference type="OrthoDB" id="4067234at2759"/>
<dbReference type="GO" id="GO:0000390">
    <property type="term" value="P:spliceosomal complex disassembly"/>
    <property type="evidence" value="ECO:0007669"/>
    <property type="project" value="InterPro"/>
</dbReference>
<dbReference type="GO" id="GO:0071008">
    <property type="term" value="C:U2-type post-mRNA release spliceosomal complex"/>
    <property type="evidence" value="ECO:0007669"/>
    <property type="project" value="InterPro"/>
</dbReference>
<dbReference type="AlphaFoldDB" id="A0A1G4IPN4"/>
<dbReference type="Pfam" id="PF15458">
    <property type="entry name" value="NTR2"/>
    <property type="match status" value="1"/>
</dbReference>
<accession>A0A1G4IPN4</accession>
<feature type="compositionally biased region" description="Basic residues" evidence="1">
    <location>
        <begin position="1"/>
        <end position="12"/>
    </location>
</feature>
<evidence type="ECO:0000313" key="2">
    <source>
        <dbReference type="EMBL" id="SCU78704.1"/>
    </source>
</evidence>
<protein>
    <submittedName>
        <fullName evidence="2">LAME_0A05424g1_1</fullName>
    </submittedName>
</protein>
<sequence>MFRKRPKIRPGNKTKAAESADDVATLKSQRRNKTTIENYEDDEELDERLDLKPRERNKRTFRVLDTVEMPVIPAEVTKKHDIPFSTVRKPQIMNLENMSDEEDTHKNSETVGAGWEAIPSAAEIELIRRKRAILQQKTDSTGTGFYASGGKIPLEHRESEYVKLLNRDDKQDLLEVIGDGRKVETDNQSAVPNEFLPSAYEDGRLALGESELKRDEVDRKRAILSAMSEAQDEQWETQQINKTENKSTMCTLPVLQQDDVKLENVISDLQTLLLQARNKKEVLIAQKVPLEAEIHELLQQQQNLISRLTDFASE</sequence>
<keyword evidence="3" id="KW-1185">Reference proteome</keyword>
<organism evidence="2 3">
    <name type="scientific">Lachancea meyersii CBS 8951</name>
    <dbReference type="NCBI Taxonomy" id="1266667"/>
    <lineage>
        <taxon>Eukaryota</taxon>
        <taxon>Fungi</taxon>
        <taxon>Dikarya</taxon>
        <taxon>Ascomycota</taxon>
        <taxon>Saccharomycotina</taxon>
        <taxon>Saccharomycetes</taxon>
        <taxon>Saccharomycetales</taxon>
        <taxon>Saccharomycetaceae</taxon>
        <taxon>Lachancea</taxon>
    </lineage>
</organism>
<feature type="region of interest" description="Disordered" evidence="1">
    <location>
        <begin position="1"/>
        <end position="46"/>
    </location>
</feature>
<gene>
    <name evidence="2" type="ORF">LAME_0A05424G</name>
</gene>
<evidence type="ECO:0000256" key="1">
    <source>
        <dbReference type="SAM" id="MobiDB-lite"/>
    </source>
</evidence>
<evidence type="ECO:0000313" key="3">
    <source>
        <dbReference type="Proteomes" id="UP000191144"/>
    </source>
</evidence>
<dbReference type="InterPro" id="IPR028211">
    <property type="entry name" value="Ntr2"/>
</dbReference>
<reference evidence="3" key="1">
    <citation type="submission" date="2016-03" db="EMBL/GenBank/DDBJ databases">
        <authorList>
            <person name="Devillers Hugo."/>
        </authorList>
    </citation>
    <scope>NUCLEOTIDE SEQUENCE [LARGE SCALE GENOMIC DNA]</scope>
</reference>
<dbReference type="EMBL" id="LT598483">
    <property type="protein sequence ID" value="SCU78704.1"/>
    <property type="molecule type" value="Genomic_DNA"/>
</dbReference>